<dbReference type="AlphaFoldDB" id="A0AAV4GQJ7"/>
<evidence type="ECO:0000313" key="1">
    <source>
        <dbReference type="EMBL" id="GFR87581.1"/>
    </source>
</evidence>
<comment type="caution">
    <text evidence="1">The sequence shown here is derived from an EMBL/GenBank/DDBJ whole genome shotgun (WGS) entry which is preliminary data.</text>
</comment>
<sequence>MIGPNEDIALQVIGFRKAADWFPKLDKLENWKESRFYALRARSEGRGPLVEEIKDGRWASGAGYGRLRRFDP</sequence>
<reference evidence="1 2" key="1">
    <citation type="journal article" date="2021" name="Elife">
        <title>Chloroplast acquisition without the gene transfer in kleptoplastic sea slugs, Plakobranchus ocellatus.</title>
        <authorList>
            <person name="Maeda T."/>
            <person name="Takahashi S."/>
            <person name="Yoshida T."/>
            <person name="Shimamura S."/>
            <person name="Takaki Y."/>
            <person name="Nagai Y."/>
            <person name="Toyoda A."/>
            <person name="Suzuki Y."/>
            <person name="Arimoto A."/>
            <person name="Ishii H."/>
            <person name="Satoh N."/>
            <person name="Nishiyama T."/>
            <person name="Hasebe M."/>
            <person name="Maruyama T."/>
            <person name="Minagawa J."/>
            <person name="Obokata J."/>
            <person name="Shigenobu S."/>
        </authorList>
    </citation>
    <scope>NUCLEOTIDE SEQUENCE [LARGE SCALE GENOMIC DNA]</scope>
</reference>
<name>A0AAV4GQJ7_9GAST</name>
<dbReference type="Proteomes" id="UP000762676">
    <property type="component" value="Unassembled WGS sequence"/>
</dbReference>
<accession>A0AAV4GQJ7</accession>
<evidence type="ECO:0000313" key="2">
    <source>
        <dbReference type="Proteomes" id="UP000762676"/>
    </source>
</evidence>
<gene>
    <name evidence="1" type="ORF">ElyMa_002496600</name>
</gene>
<organism evidence="1 2">
    <name type="scientific">Elysia marginata</name>
    <dbReference type="NCBI Taxonomy" id="1093978"/>
    <lineage>
        <taxon>Eukaryota</taxon>
        <taxon>Metazoa</taxon>
        <taxon>Spiralia</taxon>
        <taxon>Lophotrochozoa</taxon>
        <taxon>Mollusca</taxon>
        <taxon>Gastropoda</taxon>
        <taxon>Heterobranchia</taxon>
        <taxon>Euthyneura</taxon>
        <taxon>Panpulmonata</taxon>
        <taxon>Sacoglossa</taxon>
        <taxon>Placobranchoidea</taxon>
        <taxon>Plakobranchidae</taxon>
        <taxon>Elysia</taxon>
    </lineage>
</organism>
<dbReference type="EMBL" id="BMAT01005104">
    <property type="protein sequence ID" value="GFR87581.1"/>
    <property type="molecule type" value="Genomic_DNA"/>
</dbReference>
<protein>
    <submittedName>
        <fullName evidence="1">Uncharacterized protein</fullName>
    </submittedName>
</protein>
<keyword evidence="2" id="KW-1185">Reference proteome</keyword>
<proteinExistence type="predicted"/>